<organism evidence="1 2">
    <name type="scientific">Kitasatospora acidiphila</name>
    <dbReference type="NCBI Taxonomy" id="2567942"/>
    <lineage>
        <taxon>Bacteria</taxon>
        <taxon>Bacillati</taxon>
        <taxon>Actinomycetota</taxon>
        <taxon>Actinomycetes</taxon>
        <taxon>Kitasatosporales</taxon>
        <taxon>Streptomycetaceae</taxon>
        <taxon>Kitasatospora</taxon>
    </lineage>
</organism>
<dbReference type="OrthoDB" id="3611744at2"/>
<evidence type="ECO:0000313" key="2">
    <source>
        <dbReference type="Proteomes" id="UP000319103"/>
    </source>
</evidence>
<comment type="caution">
    <text evidence="1">The sequence shown here is derived from an EMBL/GenBank/DDBJ whole genome shotgun (WGS) entry which is preliminary data.</text>
</comment>
<gene>
    <name evidence="1" type="ORF">E6W39_38620</name>
</gene>
<reference evidence="1 2" key="1">
    <citation type="submission" date="2019-06" db="EMBL/GenBank/DDBJ databases">
        <title>Description of Kitasatospora acidophila sp. nov. isolated from pine grove soil, and reclassification of Streptomyces novaecaesareae to Kitasatospora novaeceasareae comb. nov.</title>
        <authorList>
            <person name="Kim M.J."/>
        </authorList>
    </citation>
    <scope>NUCLEOTIDE SEQUENCE [LARGE SCALE GENOMIC DNA]</scope>
    <source>
        <strain evidence="1 2">MMS16-CNU292</strain>
    </source>
</reference>
<dbReference type="Proteomes" id="UP000319103">
    <property type="component" value="Unassembled WGS sequence"/>
</dbReference>
<keyword evidence="2" id="KW-1185">Reference proteome</keyword>
<sequence length="265" mass="29434">MTPTMPLSATASPAASSTDPLPWRGGVCAIHQPNFLPRLSTLAKIFAADYWIVLDDVQFARRDYQHRARIAPLDRPDQQHWLSLATHLPNGRATLIRDARLIDPQRSRSQTAQAVRHCYRRSRHWRHVSDVLEHVLTAFTNSERTWIVAEDSTRALLALLGWPGRIIRSSQLPARRERSQRLADLATVTGATTYLCGPGGLRYLDHGPFDAAKVPVEPFLTPSDGLWSNSRRLSALHTLSALGAAGFADALAETARRPPCRDGES</sequence>
<dbReference type="Pfam" id="PF08889">
    <property type="entry name" value="WbqC"/>
    <property type="match status" value="1"/>
</dbReference>
<accession>A0A540WDB9</accession>
<dbReference type="EMBL" id="VIGB01000003">
    <property type="protein sequence ID" value="TQF07023.1"/>
    <property type="molecule type" value="Genomic_DNA"/>
</dbReference>
<dbReference type="AlphaFoldDB" id="A0A540WDB9"/>
<evidence type="ECO:0000313" key="1">
    <source>
        <dbReference type="EMBL" id="TQF07023.1"/>
    </source>
</evidence>
<name>A0A540WDB9_9ACTN</name>
<protein>
    <submittedName>
        <fullName evidence="1">WbqC family protein</fullName>
    </submittedName>
</protein>
<proteinExistence type="predicted"/>
<dbReference type="InterPro" id="IPR014985">
    <property type="entry name" value="WbqC"/>
</dbReference>